<feature type="signal peptide" evidence="2">
    <location>
        <begin position="1"/>
        <end position="24"/>
    </location>
</feature>
<dbReference type="Pfam" id="PF03548">
    <property type="entry name" value="LolA"/>
    <property type="match status" value="1"/>
</dbReference>
<accession>A0A7C5ENF2</accession>
<dbReference type="PANTHER" id="PTHR35869:SF1">
    <property type="entry name" value="OUTER-MEMBRANE LIPOPROTEIN CARRIER PROTEIN"/>
    <property type="match status" value="1"/>
</dbReference>
<feature type="chain" id="PRO_5028319793" evidence="2">
    <location>
        <begin position="25"/>
        <end position="232"/>
    </location>
</feature>
<evidence type="ECO:0000256" key="2">
    <source>
        <dbReference type="SAM" id="SignalP"/>
    </source>
</evidence>
<dbReference type="CDD" id="cd16325">
    <property type="entry name" value="LolA"/>
    <property type="match status" value="1"/>
</dbReference>
<proteinExistence type="predicted"/>
<organism evidence="3">
    <name type="scientific">Desulfobacca acetoxidans</name>
    <dbReference type="NCBI Taxonomy" id="60893"/>
    <lineage>
        <taxon>Bacteria</taxon>
        <taxon>Pseudomonadati</taxon>
        <taxon>Thermodesulfobacteriota</taxon>
        <taxon>Desulfobaccia</taxon>
        <taxon>Desulfobaccales</taxon>
        <taxon>Desulfobaccaceae</taxon>
        <taxon>Desulfobacca</taxon>
    </lineage>
</organism>
<reference evidence="3" key="1">
    <citation type="journal article" date="2020" name="mSystems">
        <title>Genome- and Community-Level Interaction Insights into Carbon Utilization and Element Cycling Functions of Hydrothermarchaeota in Hydrothermal Sediment.</title>
        <authorList>
            <person name="Zhou Z."/>
            <person name="Liu Y."/>
            <person name="Xu W."/>
            <person name="Pan J."/>
            <person name="Luo Z.H."/>
            <person name="Li M."/>
        </authorList>
    </citation>
    <scope>NUCLEOTIDE SEQUENCE [LARGE SCALE GENOMIC DNA]</scope>
    <source>
        <strain evidence="3">SpSt-853</strain>
    </source>
</reference>
<keyword evidence="3" id="KW-0449">Lipoprotein</keyword>
<dbReference type="EMBL" id="DTKJ01000014">
    <property type="protein sequence ID" value="HGZ10921.1"/>
    <property type="molecule type" value="Genomic_DNA"/>
</dbReference>
<sequence>MRPIKPIVCAVFPLVLALGYTASPAPTQELPGLEPEKIIARVQEKYDKAGGFKTWFRQETRQKATTQGEQGEGWMYFQKPCRMRWQYEKPPEQKKEVVADGQQVWIYLPDEALAMVYPLSQVIRSDLVMRFFSGIGQVRQDFQISWARLPASGSSYVINLVPKKPQAELTRLLITIHPQTYVVEHLEFTNALGEEIRFAFSQTTLGIKVPPNFFTFVPPPGVQVVKERTGSR</sequence>
<protein>
    <submittedName>
        <fullName evidence="3">Outer membrane lipoprotein carrier protein LolA</fullName>
    </submittedName>
</protein>
<dbReference type="PANTHER" id="PTHR35869">
    <property type="entry name" value="OUTER-MEMBRANE LIPOPROTEIN CARRIER PROTEIN"/>
    <property type="match status" value="1"/>
</dbReference>
<evidence type="ECO:0000313" key="3">
    <source>
        <dbReference type="EMBL" id="HGZ10921.1"/>
    </source>
</evidence>
<dbReference type="Gene3D" id="2.50.20.10">
    <property type="entry name" value="Lipoprotein localisation LolA/LolB/LppX"/>
    <property type="match status" value="1"/>
</dbReference>
<dbReference type="SUPFAM" id="SSF89392">
    <property type="entry name" value="Prokaryotic lipoproteins and lipoprotein localization factors"/>
    <property type="match status" value="1"/>
</dbReference>
<dbReference type="AlphaFoldDB" id="A0A7C5ENF2"/>
<dbReference type="InterPro" id="IPR029046">
    <property type="entry name" value="LolA/LolB/LppX"/>
</dbReference>
<comment type="caution">
    <text evidence="3">The sequence shown here is derived from an EMBL/GenBank/DDBJ whole genome shotgun (WGS) entry which is preliminary data.</text>
</comment>
<keyword evidence="1 2" id="KW-0732">Signal</keyword>
<evidence type="ECO:0000256" key="1">
    <source>
        <dbReference type="ARBA" id="ARBA00022729"/>
    </source>
</evidence>
<gene>
    <name evidence="3" type="ORF">ENW48_01725</name>
</gene>
<dbReference type="InterPro" id="IPR004564">
    <property type="entry name" value="OM_lipoprot_carrier_LolA-like"/>
</dbReference>
<name>A0A7C5ENF2_9BACT</name>